<dbReference type="FunFam" id="3.30.565.10:FF:000023">
    <property type="entry name" value="PAS domain-containing sensor histidine kinase"/>
    <property type="match status" value="1"/>
</dbReference>
<keyword evidence="12 14" id="KW-0472">Membrane</keyword>
<evidence type="ECO:0000313" key="16">
    <source>
        <dbReference type="EMBL" id="BBP46941.1"/>
    </source>
</evidence>
<evidence type="ECO:0000256" key="14">
    <source>
        <dbReference type="SAM" id="Phobius"/>
    </source>
</evidence>
<organism evidence="16 17">
    <name type="scientific">Thiosulfatimonas sediminis</name>
    <dbReference type="NCBI Taxonomy" id="2675054"/>
    <lineage>
        <taxon>Bacteria</taxon>
        <taxon>Pseudomonadati</taxon>
        <taxon>Pseudomonadota</taxon>
        <taxon>Gammaproteobacteria</taxon>
        <taxon>Thiotrichales</taxon>
        <taxon>Piscirickettsiaceae</taxon>
        <taxon>Thiosulfatimonas</taxon>
    </lineage>
</organism>
<keyword evidence="5" id="KW-1003">Cell membrane</keyword>
<feature type="domain" description="Histidine kinase" evidence="15">
    <location>
        <begin position="226"/>
        <end position="445"/>
    </location>
</feature>
<evidence type="ECO:0000313" key="17">
    <source>
        <dbReference type="Proteomes" id="UP000501726"/>
    </source>
</evidence>
<protein>
    <recommendedName>
        <fullName evidence="4">histidine kinase</fullName>
        <ecNumber evidence="4">2.7.13.3</ecNumber>
    </recommendedName>
</protein>
<gene>
    <name evidence="16" type="ORF">THMIRHAS_23140</name>
</gene>
<dbReference type="SUPFAM" id="SSF47384">
    <property type="entry name" value="Homodimeric domain of signal transducing histidine kinase"/>
    <property type="match status" value="1"/>
</dbReference>
<dbReference type="InterPro" id="IPR036890">
    <property type="entry name" value="HATPase_C_sf"/>
</dbReference>
<feature type="transmembrane region" description="Helical" evidence="14">
    <location>
        <begin position="114"/>
        <end position="132"/>
    </location>
</feature>
<dbReference type="GO" id="GO:0005524">
    <property type="term" value="F:ATP binding"/>
    <property type="evidence" value="ECO:0007669"/>
    <property type="project" value="UniProtKB-KW"/>
</dbReference>
<dbReference type="CDD" id="cd16922">
    <property type="entry name" value="HATPase_EvgS-ArcB-TorS-like"/>
    <property type="match status" value="1"/>
</dbReference>
<keyword evidence="8" id="KW-0547">Nucleotide-binding</keyword>
<keyword evidence="14" id="KW-0812">Transmembrane</keyword>
<evidence type="ECO:0000256" key="11">
    <source>
        <dbReference type="ARBA" id="ARBA00023012"/>
    </source>
</evidence>
<keyword evidence="10" id="KW-0067">ATP-binding</keyword>
<evidence type="ECO:0000256" key="9">
    <source>
        <dbReference type="ARBA" id="ARBA00022777"/>
    </source>
</evidence>
<dbReference type="FunFam" id="1.10.287.130:FF:000001">
    <property type="entry name" value="Two-component sensor histidine kinase"/>
    <property type="match status" value="1"/>
</dbReference>
<dbReference type="EMBL" id="AP021889">
    <property type="protein sequence ID" value="BBP46941.1"/>
    <property type="molecule type" value="Genomic_DNA"/>
</dbReference>
<keyword evidence="14" id="KW-1133">Transmembrane helix</keyword>
<feature type="transmembrane region" description="Helical" evidence="14">
    <location>
        <begin position="164"/>
        <end position="182"/>
    </location>
</feature>
<evidence type="ECO:0000256" key="10">
    <source>
        <dbReference type="ARBA" id="ARBA00022840"/>
    </source>
</evidence>
<dbReference type="SMART" id="SM00388">
    <property type="entry name" value="HisKA"/>
    <property type="match status" value="1"/>
</dbReference>
<dbReference type="InterPro" id="IPR036097">
    <property type="entry name" value="HisK_dim/P_sf"/>
</dbReference>
<comment type="catalytic activity">
    <reaction evidence="1">
        <text>ATP + protein L-histidine = ADP + protein N-phospho-L-histidine.</text>
        <dbReference type="EC" id="2.7.13.3"/>
    </reaction>
</comment>
<evidence type="ECO:0000256" key="8">
    <source>
        <dbReference type="ARBA" id="ARBA00022741"/>
    </source>
</evidence>
<dbReference type="InterPro" id="IPR004358">
    <property type="entry name" value="Sig_transdc_His_kin-like_C"/>
</dbReference>
<proteinExistence type="predicted"/>
<evidence type="ECO:0000256" key="4">
    <source>
        <dbReference type="ARBA" id="ARBA00012438"/>
    </source>
</evidence>
<keyword evidence="6" id="KW-0597">Phosphoprotein</keyword>
<dbReference type="Gene3D" id="3.30.565.10">
    <property type="entry name" value="Histidine kinase-like ATPase, C-terminal domain"/>
    <property type="match status" value="1"/>
</dbReference>
<dbReference type="RefSeq" id="WP_173274036.1">
    <property type="nucleotide sequence ID" value="NZ_AP021889.1"/>
</dbReference>
<evidence type="ECO:0000256" key="12">
    <source>
        <dbReference type="ARBA" id="ARBA00023136"/>
    </source>
</evidence>
<dbReference type="GO" id="GO:0045121">
    <property type="term" value="C:membrane raft"/>
    <property type="evidence" value="ECO:0007669"/>
    <property type="project" value="UniProtKB-SubCell"/>
</dbReference>
<evidence type="ECO:0000256" key="7">
    <source>
        <dbReference type="ARBA" id="ARBA00022679"/>
    </source>
</evidence>
<evidence type="ECO:0000256" key="3">
    <source>
        <dbReference type="ARBA" id="ARBA00004314"/>
    </source>
</evidence>
<feature type="transmembrane region" description="Helical" evidence="14">
    <location>
        <begin position="37"/>
        <end position="67"/>
    </location>
</feature>
<dbReference type="InterPro" id="IPR005467">
    <property type="entry name" value="His_kinase_dom"/>
</dbReference>
<dbReference type="GO" id="GO:0005886">
    <property type="term" value="C:plasma membrane"/>
    <property type="evidence" value="ECO:0007669"/>
    <property type="project" value="UniProtKB-SubCell"/>
</dbReference>
<dbReference type="Pfam" id="PF00512">
    <property type="entry name" value="HisKA"/>
    <property type="match status" value="1"/>
</dbReference>
<sequence length="451" mass="50962">MMQQPPHANHFQHQMRRQSFDLVLHNGWNSLLGNFSLAVLSLMLVFSTATSLSLIVWSSVFVMIVLGRHWLGYHLTQKPKRSNSDVRLYGVMVYTTALMWGIFPWLFYQADQPLSLTILAIVIAGLIAGSVASLSAITAYIRGFLALTLLPLIALFLYQQQFEFVVFAIMMGFFGLFILNTASQFQHTLAHSIELNLQNQQLIDELVTAKQQAEEANQVKSYFMANISHELRTPLNAIVGFTDVLLTTPASNEQQHFLESIRDNATQLTQRINDILDFSKIEKQNFRITTGTHSPIENLEQTLQAFTAAAENKKILLEVEIEQPLPTALLFDAFYWKQVLSNLLSNALKFSNEHTRIEIKLFYHHDTERLYCSIRDYGVGIAIEKQQQIFEPFTQADNGSTRQYDGTGLGLSIAKELLTSMDGGIRLSSEIGQGSLFEFWISAPQVSNQGK</sequence>
<dbReference type="PROSITE" id="PS50109">
    <property type="entry name" value="HIS_KIN"/>
    <property type="match status" value="1"/>
</dbReference>
<evidence type="ECO:0000256" key="2">
    <source>
        <dbReference type="ARBA" id="ARBA00004236"/>
    </source>
</evidence>
<keyword evidence="13" id="KW-0175">Coiled coil</keyword>
<dbReference type="KEGG" id="tse:THMIRHAS_23140"/>
<dbReference type="SMART" id="SM00387">
    <property type="entry name" value="HATPase_c"/>
    <property type="match status" value="1"/>
</dbReference>
<dbReference type="EC" id="2.7.13.3" evidence="4"/>
<evidence type="ECO:0000256" key="5">
    <source>
        <dbReference type="ARBA" id="ARBA00022475"/>
    </source>
</evidence>
<comment type="subcellular location">
    <subcellularLocation>
        <location evidence="2">Cell membrane</location>
    </subcellularLocation>
    <subcellularLocation>
        <location evidence="3">Membrane raft</location>
        <topology evidence="3">Multi-pass membrane protein</topology>
    </subcellularLocation>
</comment>
<dbReference type="SUPFAM" id="SSF55874">
    <property type="entry name" value="ATPase domain of HSP90 chaperone/DNA topoisomerase II/histidine kinase"/>
    <property type="match status" value="1"/>
</dbReference>
<keyword evidence="17" id="KW-1185">Reference proteome</keyword>
<evidence type="ECO:0000256" key="13">
    <source>
        <dbReference type="SAM" id="Coils"/>
    </source>
</evidence>
<dbReference type="CDD" id="cd00082">
    <property type="entry name" value="HisKA"/>
    <property type="match status" value="1"/>
</dbReference>
<dbReference type="Pfam" id="PF02518">
    <property type="entry name" value="HATPase_c"/>
    <property type="match status" value="1"/>
</dbReference>
<keyword evidence="11" id="KW-0902">Two-component regulatory system</keyword>
<reference evidence="17" key="1">
    <citation type="submission" date="2019-11" db="EMBL/GenBank/DDBJ databases">
        <title>Isolation and characterization of two novel species in the genus Thiomicrorhabdus.</title>
        <authorList>
            <person name="Mochizuki J."/>
            <person name="Kojima H."/>
            <person name="Fukui M."/>
        </authorList>
    </citation>
    <scope>NUCLEOTIDE SEQUENCE [LARGE SCALE GENOMIC DNA]</scope>
    <source>
        <strain evidence="17">aks77</strain>
    </source>
</reference>
<dbReference type="PANTHER" id="PTHR43047">
    <property type="entry name" value="TWO-COMPONENT HISTIDINE PROTEIN KINASE"/>
    <property type="match status" value="1"/>
</dbReference>
<feature type="coiled-coil region" evidence="13">
    <location>
        <begin position="192"/>
        <end position="219"/>
    </location>
</feature>
<dbReference type="Gene3D" id="1.10.287.130">
    <property type="match status" value="1"/>
</dbReference>
<dbReference type="InterPro" id="IPR003594">
    <property type="entry name" value="HATPase_dom"/>
</dbReference>
<feature type="transmembrane region" description="Helical" evidence="14">
    <location>
        <begin position="139"/>
        <end position="158"/>
    </location>
</feature>
<evidence type="ECO:0000259" key="15">
    <source>
        <dbReference type="PROSITE" id="PS50109"/>
    </source>
</evidence>
<dbReference type="GO" id="GO:0000155">
    <property type="term" value="F:phosphorelay sensor kinase activity"/>
    <property type="evidence" value="ECO:0007669"/>
    <property type="project" value="InterPro"/>
</dbReference>
<keyword evidence="7" id="KW-0808">Transferase</keyword>
<dbReference type="Proteomes" id="UP000501726">
    <property type="component" value="Chromosome"/>
</dbReference>
<keyword evidence="9" id="KW-0418">Kinase</keyword>
<name>A0A6F8PXU1_9GAMM</name>
<dbReference type="InterPro" id="IPR003661">
    <property type="entry name" value="HisK_dim/P_dom"/>
</dbReference>
<dbReference type="PRINTS" id="PR00344">
    <property type="entry name" value="BCTRLSENSOR"/>
</dbReference>
<feature type="transmembrane region" description="Helical" evidence="14">
    <location>
        <begin position="88"/>
        <end position="108"/>
    </location>
</feature>
<accession>A0A6F8PXU1</accession>
<evidence type="ECO:0000256" key="6">
    <source>
        <dbReference type="ARBA" id="ARBA00022553"/>
    </source>
</evidence>
<evidence type="ECO:0000256" key="1">
    <source>
        <dbReference type="ARBA" id="ARBA00000085"/>
    </source>
</evidence>
<dbReference type="AlphaFoldDB" id="A0A6F8PXU1"/>